<comment type="caution">
    <text evidence="1">The sequence shown here is derived from an EMBL/GenBank/DDBJ whole genome shotgun (WGS) entry which is preliminary data.</text>
</comment>
<protein>
    <submittedName>
        <fullName evidence="1">Uncharacterized protein</fullName>
    </submittedName>
</protein>
<reference evidence="1" key="1">
    <citation type="submission" date="2016-12" db="EMBL/GenBank/DDBJ databases">
        <authorList>
            <person name="Moulin L."/>
        </authorList>
    </citation>
    <scope>NUCLEOTIDE SEQUENCE [LARGE SCALE GENOMIC DNA]</scope>
    <source>
        <strain evidence="1">STM 7183</strain>
    </source>
</reference>
<keyword evidence="2" id="KW-1185">Reference proteome</keyword>
<accession>A0A1N7SS45</accession>
<gene>
    <name evidence="1" type="ORF">BN2476_750105</name>
</gene>
<evidence type="ECO:0000313" key="2">
    <source>
        <dbReference type="Proteomes" id="UP000195569"/>
    </source>
</evidence>
<dbReference type="AlphaFoldDB" id="A0A1N7SS45"/>
<dbReference type="EMBL" id="CYGY02000075">
    <property type="protein sequence ID" value="SIT50162.1"/>
    <property type="molecule type" value="Genomic_DNA"/>
</dbReference>
<dbReference type="Proteomes" id="UP000195569">
    <property type="component" value="Unassembled WGS sequence"/>
</dbReference>
<proteinExistence type="predicted"/>
<organism evidence="1 2">
    <name type="scientific">Paraburkholderia piptadeniae</name>
    <dbReference type="NCBI Taxonomy" id="1701573"/>
    <lineage>
        <taxon>Bacteria</taxon>
        <taxon>Pseudomonadati</taxon>
        <taxon>Pseudomonadota</taxon>
        <taxon>Betaproteobacteria</taxon>
        <taxon>Burkholderiales</taxon>
        <taxon>Burkholderiaceae</taxon>
        <taxon>Paraburkholderia</taxon>
    </lineage>
</organism>
<name>A0A1N7SS45_9BURK</name>
<evidence type="ECO:0000313" key="1">
    <source>
        <dbReference type="EMBL" id="SIT50162.1"/>
    </source>
</evidence>
<sequence>MIAPGLTGVLAGHAKGLQRRWQKRAPKAYASVVGEKRCSAAIAAQMQWRAVPTGVRADGRFGGRRAV</sequence>